<dbReference type="AlphaFoldDB" id="A0A8J7MCI9"/>
<dbReference type="Pfam" id="PF01424">
    <property type="entry name" value="R3H"/>
    <property type="match status" value="1"/>
</dbReference>
<accession>A0A8J7MCI9</accession>
<dbReference type="CDD" id="cd02414">
    <property type="entry name" value="KH-II_Jag"/>
    <property type="match status" value="1"/>
</dbReference>
<name>A0A8J7MCI9_9BACT</name>
<comment type="caution">
    <text evidence="2">The sequence shown here is derived from an EMBL/GenBank/DDBJ whole genome shotgun (WGS) entry which is preliminary data.</text>
</comment>
<dbReference type="Proteomes" id="UP000624703">
    <property type="component" value="Unassembled WGS sequence"/>
</dbReference>
<evidence type="ECO:0000259" key="1">
    <source>
        <dbReference type="PROSITE" id="PS51061"/>
    </source>
</evidence>
<feature type="domain" description="R3H" evidence="1">
    <location>
        <begin position="83"/>
        <end position="149"/>
    </location>
</feature>
<evidence type="ECO:0000313" key="3">
    <source>
        <dbReference type="Proteomes" id="UP000624703"/>
    </source>
</evidence>
<dbReference type="PANTHER" id="PTHR35800:SF1">
    <property type="entry name" value="RNA-BINDING PROTEIN KHPB"/>
    <property type="match status" value="1"/>
</dbReference>
<dbReference type="InterPro" id="IPR038008">
    <property type="entry name" value="Jag_KH"/>
</dbReference>
<dbReference type="InterPro" id="IPR039247">
    <property type="entry name" value="KhpB"/>
</dbReference>
<dbReference type="InterPro" id="IPR015946">
    <property type="entry name" value="KH_dom-like_a/b"/>
</dbReference>
<dbReference type="GO" id="GO:0003677">
    <property type="term" value="F:DNA binding"/>
    <property type="evidence" value="ECO:0007669"/>
    <property type="project" value="UniProtKB-KW"/>
</dbReference>
<dbReference type="Gene3D" id="3.30.1370.50">
    <property type="entry name" value="R3H-like domain"/>
    <property type="match status" value="1"/>
</dbReference>
<dbReference type="InterPro" id="IPR001374">
    <property type="entry name" value="R3H_dom"/>
</dbReference>
<dbReference type="Gene3D" id="3.30.300.20">
    <property type="match status" value="1"/>
</dbReference>
<evidence type="ECO:0000313" key="2">
    <source>
        <dbReference type="EMBL" id="MBK1789829.1"/>
    </source>
</evidence>
<sequence>MTEVEAAKKILQTMLDHLGFEARIDELEHDGSVCLQIRTEEGKYLIGANGDRLEDFQYLVNRILSKHFPDAKRIRVDCDHYRDRYEEKIIQTARELAQKVHEDGKARKMKPLNAFYRRLVHNALVEDEKVKTSSPDGAARYKRVIIQRS</sequence>
<protein>
    <submittedName>
        <fullName evidence="2">Single-stranded DNA-binding protein</fullName>
    </submittedName>
</protein>
<dbReference type="InterPro" id="IPR036867">
    <property type="entry name" value="R3H_dom_sf"/>
</dbReference>
<dbReference type="SMART" id="SM00393">
    <property type="entry name" value="R3H"/>
    <property type="match status" value="1"/>
</dbReference>
<dbReference type="EMBL" id="JAENIM010000009">
    <property type="protein sequence ID" value="MBK1789829.1"/>
    <property type="molecule type" value="Genomic_DNA"/>
</dbReference>
<dbReference type="GO" id="GO:0003723">
    <property type="term" value="F:RNA binding"/>
    <property type="evidence" value="ECO:0007669"/>
    <property type="project" value="InterPro"/>
</dbReference>
<keyword evidence="3" id="KW-1185">Reference proteome</keyword>
<gene>
    <name evidence="2" type="ORF">JIN82_01535</name>
</gene>
<dbReference type="PANTHER" id="PTHR35800">
    <property type="entry name" value="PROTEIN JAG"/>
    <property type="match status" value="1"/>
</dbReference>
<dbReference type="PROSITE" id="PS51061">
    <property type="entry name" value="R3H"/>
    <property type="match status" value="1"/>
</dbReference>
<dbReference type="RefSeq" id="WP_200309871.1">
    <property type="nucleotide sequence ID" value="NZ_JAENIM010000009.1"/>
</dbReference>
<proteinExistence type="predicted"/>
<keyword evidence="2" id="KW-0238">DNA-binding</keyword>
<reference evidence="2" key="1">
    <citation type="submission" date="2021-01" db="EMBL/GenBank/DDBJ databases">
        <title>Modified the classification status of verrucomicrobia.</title>
        <authorList>
            <person name="Feng X."/>
        </authorList>
    </citation>
    <scope>NUCLEOTIDE SEQUENCE</scope>
    <source>
        <strain evidence="2">_KCTC 22039</strain>
    </source>
</reference>
<organism evidence="2 3">
    <name type="scientific">Persicirhabdus sediminis</name>
    <dbReference type="NCBI Taxonomy" id="454144"/>
    <lineage>
        <taxon>Bacteria</taxon>
        <taxon>Pseudomonadati</taxon>
        <taxon>Verrucomicrobiota</taxon>
        <taxon>Verrucomicrobiia</taxon>
        <taxon>Verrucomicrobiales</taxon>
        <taxon>Verrucomicrobiaceae</taxon>
        <taxon>Persicirhabdus</taxon>
    </lineage>
</organism>